<keyword evidence="1" id="KW-0547">Nucleotide-binding</keyword>
<dbReference type="Proteomes" id="UP001497512">
    <property type="component" value="Chromosome 2"/>
</dbReference>
<keyword evidence="5" id="KW-1185">Reference proteome</keyword>
<dbReference type="EMBL" id="OZ019894">
    <property type="protein sequence ID" value="CAK9215335.1"/>
    <property type="molecule type" value="Genomic_DNA"/>
</dbReference>
<dbReference type="PANTHER" id="PTHR45782:SF5">
    <property type="entry name" value="DAR GTPASE 3, CHLOROPLASTIC"/>
    <property type="match status" value="1"/>
</dbReference>
<name>A0ABP0U866_9BRYO</name>
<dbReference type="Gene3D" id="3.40.50.300">
    <property type="entry name" value="P-loop containing nucleotide triphosphate hydrolases"/>
    <property type="match status" value="1"/>
</dbReference>
<evidence type="ECO:0000256" key="1">
    <source>
        <dbReference type="ARBA" id="ARBA00022741"/>
    </source>
</evidence>
<protein>
    <submittedName>
        <fullName evidence="4">Uncharacterized protein</fullName>
    </submittedName>
</protein>
<accession>A0ABP0U866</accession>
<gene>
    <name evidence="4" type="ORF">CSSPTR1EN2_LOCUS12680</name>
</gene>
<dbReference type="PANTHER" id="PTHR45782">
    <property type="entry name" value="MITOCHONDRIAL RIBOSOME-ASSOCIATED GTPASE 1"/>
    <property type="match status" value="1"/>
</dbReference>
<organism evidence="4 5">
    <name type="scientific">Sphagnum troendelagicum</name>
    <dbReference type="NCBI Taxonomy" id="128251"/>
    <lineage>
        <taxon>Eukaryota</taxon>
        <taxon>Viridiplantae</taxon>
        <taxon>Streptophyta</taxon>
        <taxon>Embryophyta</taxon>
        <taxon>Bryophyta</taxon>
        <taxon>Sphagnophytina</taxon>
        <taxon>Sphagnopsida</taxon>
        <taxon>Sphagnales</taxon>
        <taxon>Sphagnaceae</taxon>
        <taxon>Sphagnum</taxon>
    </lineage>
</organism>
<evidence type="ECO:0000313" key="5">
    <source>
        <dbReference type="Proteomes" id="UP001497512"/>
    </source>
</evidence>
<evidence type="ECO:0000256" key="2">
    <source>
        <dbReference type="ARBA" id="ARBA00023134"/>
    </source>
</evidence>
<sequence length="150" mass="17028">MVVRKRREAAAGEATKRNKFSNQGASTPAIKDTVFPSTMRDKEEAKRSSSFGLVEKLSCSIITTSFQLHKNPSLKETQFSRLVQWYLGHIAKAKRLLKEQLKLMDVVIKVQDALIPIAITYPEIDTWIGDMMRILVLNWEDMISSSDKNA</sequence>
<dbReference type="InterPro" id="IPR027417">
    <property type="entry name" value="P-loop_NTPase"/>
</dbReference>
<reference evidence="4" key="1">
    <citation type="submission" date="2024-02" db="EMBL/GenBank/DDBJ databases">
        <authorList>
            <consortium name="ELIXIR-Norway"/>
            <consortium name="Elixir Norway"/>
        </authorList>
    </citation>
    <scope>NUCLEOTIDE SEQUENCE</scope>
</reference>
<feature type="region of interest" description="Disordered" evidence="3">
    <location>
        <begin position="1"/>
        <end position="28"/>
    </location>
</feature>
<keyword evidence="2" id="KW-0342">GTP-binding</keyword>
<proteinExistence type="predicted"/>
<evidence type="ECO:0000313" key="4">
    <source>
        <dbReference type="EMBL" id="CAK9215335.1"/>
    </source>
</evidence>
<evidence type="ECO:0000256" key="3">
    <source>
        <dbReference type="SAM" id="MobiDB-lite"/>
    </source>
</evidence>